<evidence type="ECO:0000313" key="2">
    <source>
        <dbReference type="EMBL" id="JAH36082.1"/>
    </source>
</evidence>
<organism evidence="2">
    <name type="scientific">Anguilla anguilla</name>
    <name type="common">European freshwater eel</name>
    <name type="synonym">Muraena anguilla</name>
    <dbReference type="NCBI Taxonomy" id="7936"/>
    <lineage>
        <taxon>Eukaryota</taxon>
        <taxon>Metazoa</taxon>
        <taxon>Chordata</taxon>
        <taxon>Craniata</taxon>
        <taxon>Vertebrata</taxon>
        <taxon>Euteleostomi</taxon>
        <taxon>Actinopterygii</taxon>
        <taxon>Neopterygii</taxon>
        <taxon>Teleostei</taxon>
        <taxon>Anguilliformes</taxon>
        <taxon>Anguillidae</taxon>
        <taxon>Anguilla</taxon>
    </lineage>
</organism>
<accession>A0A0E9S4D8</accession>
<reference evidence="2" key="1">
    <citation type="submission" date="2014-11" db="EMBL/GenBank/DDBJ databases">
        <authorList>
            <person name="Amaro Gonzalez C."/>
        </authorList>
    </citation>
    <scope>NUCLEOTIDE SEQUENCE</scope>
</reference>
<keyword evidence="1" id="KW-0812">Transmembrane</keyword>
<protein>
    <submittedName>
        <fullName evidence="2">Uncharacterized protein</fullName>
    </submittedName>
</protein>
<reference evidence="2" key="2">
    <citation type="journal article" date="2015" name="Fish Shellfish Immunol.">
        <title>Early steps in the European eel (Anguilla anguilla)-Vibrio vulnificus interaction in the gills: Role of the RtxA13 toxin.</title>
        <authorList>
            <person name="Callol A."/>
            <person name="Pajuelo D."/>
            <person name="Ebbesson L."/>
            <person name="Teles M."/>
            <person name="MacKenzie S."/>
            <person name="Amaro C."/>
        </authorList>
    </citation>
    <scope>NUCLEOTIDE SEQUENCE</scope>
</reference>
<evidence type="ECO:0000256" key="1">
    <source>
        <dbReference type="SAM" id="Phobius"/>
    </source>
</evidence>
<dbReference type="AlphaFoldDB" id="A0A0E9S4D8"/>
<feature type="transmembrane region" description="Helical" evidence="1">
    <location>
        <begin position="22"/>
        <end position="40"/>
    </location>
</feature>
<sequence length="89" mass="10623">MVETSETLARYSVQLQFILKSYFHNLLSRFCFVFVFFLFTGECRSPGNFFIYFRSSLIENQHYIFFYRKDNSDLGRGGYSTFTGKTILY</sequence>
<proteinExistence type="predicted"/>
<keyword evidence="1" id="KW-0472">Membrane</keyword>
<keyword evidence="1" id="KW-1133">Transmembrane helix</keyword>
<dbReference type="EMBL" id="GBXM01072495">
    <property type="protein sequence ID" value="JAH36082.1"/>
    <property type="molecule type" value="Transcribed_RNA"/>
</dbReference>
<name>A0A0E9S4D8_ANGAN</name>